<reference evidence="2 3" key="1">
    <citation type="journal article" date="2016" name="Mol. Biol. Evol.">
        <title>Comparative Genomics of Early-Diverging Mushroom-Forming Fungi Provides Insights into the Origins of Lignocellulose Decay Capabilities.</title>
        <authorList>
            <person name="Nagy L.G."/>
            <person name="Riley R."/>
            <person name="Tritt A."/>
            <person name="Adam C."/>
            <person name="Daum C."/>
            <person name="Floudas D."/>
            <person name="Sun H."/>
            <person name="Yadav J.S."/>
            <person name="Pangilinan J."/>
            <person name="Larsson K.H."/>
            <person name="Matsuura K."/>
            <person name="Barry K."/>
            <person name="Labutti K."/>
            <person name="Kuo R."/>
            <person name="Ohm R.A."/>
            <person name="Bhattacharya S.S."/>
            <person name="Shirouzu T."/>
            <person name="Yoshinaga Y."/>
            <person name="Martin F.M."/>
            <person name="Grigoriev I.V."/>
            <person name="Hibbett D.S."/>
        </authorList>
    </citation>
    <scope>NUCLEOTIDE SEQUENCE [LARGE SCALE GENOMIC DNA]</scope>
    <source>
        <strain evidence="2 3">HHB12029</strain>
    </source>
</reference>
<feature type="region of interest" description="Disordered" evidence="1">
    <location>
        <begin position="1"/>
        <end position="27"/>
    </location>
</feature>
<evidence type="ECO:0000313" key="3">
    <source>
        <dbReference type="Proteomes" id="UP000077266"/>
    </source>
</evidence>
<sequence length="334" mass="33948">MPISTQSRTLTTIAPATRSSPPPPMPAALSVDKDDPVRNMQVVGSDSTIAVGFAAASCPTDGLSNDGASHGPATGNKFSSNIMPDAGASQHILGLSQFLAEVSQPVASHLDEMGHFVLLSSDREGVGCQPANAVLSGSSQQTATVAPQRHAPGTAVIDPASTMNTGTFVVATPAGQGDASSSAVDSVPHVVNGSNTLHPDVARPATTHDDLGQLAAHITRDVHVVRVADDVGGSVPVASILGGGSISDDGNINPPFAARPFFQSTASAPAVDAPLTRVLTTAPPSYNPFIAAQPLPDVTPSQDYTIADAFPSDTAGQIGTTVLIDLPGDLTFWR</sequence>
<keyword evidence="3" id="KW-1185">Reference proteome</keyword>
<name>A0A165HDN9_EXIGL</name>
<dbReference type="EMBL" id="KV426020">
    <property type="protein sequence ID" value="KZV91817.1"/>
    <property type="molecule type" value="Genomic_DNA"/>
</dbReference>
<dbReference type="AlphaFoldDB" id="A0A165HDN9"/>
<organism evidence="2 3">
    <name type="scientific">Exidia glandulosa HHB12029</name>
    <dbReference type="NCBI Taxonomy" id="1314781"/>
    <lineage>
        <taxon>Eukaryota</taxon>
        <taxon>Fungi</taxon>
        <taxon>Dikarya</taxon>
        <taxon>Basidiomycota</taxon>
        <taxon>Agaricomycotina</taxon>
        <taxon>Agaricomycetes</taxon>
        <taxon>Auriculariales</taxon>
        <taxon>Exidiaceae</taxon>
        <taxon>Exidia</taxon>
    </lineage>
</organism>
<evidence type="ECO:0000256" key="1">
    <source>
        <dbReference type="SAM" id="MobiDB-lite"/>
    </source>
</evidence>
<protein>
    <submittedName>
        <fullName evidence="2">Uncharacterized protein</fullName>
    </submittedName>
</protein>
<feature type="compositionally biased region" description="Polar residues" evidence="1">
    <location>
        <begin position="1"/>
        <end position="10"/>
    </location>
</feature>
<gene>
    <name evidence="2" type="ORF">EXIGLDRAFT_769587</name>
</gene>
<dbReference type="Proteomes" id="UP000077266">
    <property type="component" value="Unassembled WGS sequence"/>
</dbReference>
<proteinExistence type="predicted"/>
<accession>A0A165HDN9</accession>
<evidence type="ECO:0000313" key="2">
    <source>
        <dbReference type="EMBL" id="KZV91817.1"/>
    </source>
</evidence>
<dbReference type="InParanoid" id="A0A165HDN9"/>